<protein>
    <submittedName>
        <fullName evidence="1">Uncharacterized protein</fullName>
    </submittedName>
</protein>
<evidence type="ECO:0000313" key="2">
    <source>
        <dbReference type="Proteomes" id="UP000078561"/>
    </source>
</evidence>
<dbReference type="InParanoid" id="A0A163MMV4"/>
<keyword evidence="2" id="KW-1185">Reference proteome</keyword>
<accession>A0A163MMV4</accession>
<reference evidence="1" key="1">
    <citation type="submission" date="2016-04" db="EMBL/GenBank/DDBJ databases">
        <authorList>
            <person name="Evans L.H."/>
            <person name="Alamgir A."/>
            <person name="Owens N."/>
            <person name="Weber N.D."/>
            <person name="Virtaneva K."/>
            <person name="Barbian K."/>
            <person name="Babar A."/>
            <person name="Rosenke K."/>
        </authorList>
    </citation>
    <scope>NUCLEOTIDE SEQUENCE [LARGE SCALE GENOMIC DNA]</scope>
    <source>
        <strain evidence="1">CBS 101.48</strain>
    </source>
</reference>
<dbReference type="AlphaFoldDB" id="A0A163MMV4"/>
<proteinExistence type="predicted"/>
<dbReference type="Proteomes" id="UP000078561">
    <property type="component" value="Unassembled WGS sequence"/>
</dbReference>
<gene>
    <name evidence="1" type="primary">ABSGL_12378.1 scaffold 12745</name>
</gene>
<dbReference type="EMBL" id="LT554591">
    <property type="protein sequence ID" value="SAM06489.1"/>
    <property type="molecule type" value="Genomic_DNA"/>
</dbReference>
<sequence>MPRPNLEKRQKAIYTLLFEDLVIMLGKIVQILVETGASYFGDIGSSFDGDVVLLGKVVDGGDDRPAPV</sequence>
<evidence type="ECO:0000313" key="1">
    <source>
        <dbReference type="EMBL" id="SAM06489.1"/>
    </source>
</evidence>
<name>A0A163MMV4_ABSGL</name>
<organism evidence="1">
    <name type="scientific">Absidia glauca</name>
    <name type="common">Pin mould</name>
    <dbReference type="NCBI Taxonomy" id="4829"/>
    <lineage>
        <taxon>Eukaryota</taxon>
        <taxon>Fungi</taxon>
        <taxon>Fungi incertae sedis</taxon>
        <taxon>Mucoromycota</taxon>
        <taxon>Mucoromycotina</taxon>
        <taxon>Mucoromycetes</taxon>
        <taxon>Mucorales</taxon>
        <taxon>Cunninghamellaceae</taxon>
        <taxon>Absidia</taxon>
    </lineage>
</organism>